<name>A0A4U1BNM3_9GAMM</name>
<accession>A0A4U1BNM3</accession>
<gene>
    <name evidence="3" type="ORF">FCL42_14640</name>
</gene>
<dbReference type="Pfam" id="PF13248">
    <property type="entry name" value="Zn_ribbon_3"/>
    <property type="match status" value="1"/>
</dbReference>
<dbReference type="InterPro" id="IPR059113">
    <property type="entry name" value="Znf_ribbon"/>
</dbReference>
<dbReference type="OrthoDB" id="9814116at2"/>
<sequence length="87" mass="9689">MDLLIAPAMILVASLLYFLPSILAAKGGHERFRLIMLINVLLGWTIVGWLASLIWAVMGSSMKTCPDCAERIKTEARVCRYCGNSFR</sequence>
<comment type="caution">
    <text evidence="3">The sequence shown here is derived from an EMBL/GenBank/DDBJ whole genome shotgun (WGS) entry which is preliminary data.</text>
</comment>
<dbReference type="EMBL" id="SWCJ01000012">
    <property type="protein sequence ID" value="TKB53372.1"/>
    <property type="molecule type" value="Genomic_DNA"/>
</dbReference>
<proteinExistence type="predicted"/>
<reference evidence="3 4" key="1">
    <citation type="submission" date="2019-04" db="EMBL/GenBank/DDBJ databases">
        <authorList>
            <person name="Hwang J.C."/>
        </authorList>
    </citation>
    <scope>NUCLEOTIDE SEQUENCE [LARGE SCALE GENOMIC DNA]</scope>
    <source>
        <strain evidence="3 4">IMCC35002</strain>
    </source>
</reference>
<keyword evidence="1" id="KW-0472">Membrane</keyword>
<dbReference type="RefSeq" id="WP_136864239.1">
    <property type="nucleotide sequence ID" value="NZ_SWCJ01000012.1"/>
</dbReference>
<evidence type="ECO:0000259" key="2">
    <source>
        <dbReference type="Pfam" id="PF13248"/>
    </source>
</evidence>
<evidence type="ECO:0000313" key="3">
    <source>
        <dbReference type="EMBL" id="TKB53372.1"/>
    </source>
</evidence>
<protein>
    <submittedName>
        <fullName evidence="3">Superinfection immunity protein</fullName>
    </submittedName>
</protein>
<keyword evidence="1" id="KW-0812">Transmembrane</keyword>
<evidence type="ECO:0000256" key="1">
    <source>
        <dbReference type="SAM" id="Phobius"/>
    </source>
</evidence>
<dbReference type="Pfam" id="PF14373">
    <property type="entry name" value="Imm_superinfect"/>
    <property type="match status" value="1"/>
</dbReference>
<keyword evidence="4" id="KW-1185">Reference proteome</keyword>
<dbReference type="AlphaFoldDB" id="A0A4U1BNM3"/>
<feature type="transmembrane region" description="Helical" evidence="1">
    <location>
        <begin position="34"/>
        <end position="57"/>
    </location>
</feature>
<keyword evidence="1" id="KW-1133">Transmembrane helix</keyword>
<feature type="domain" description="Putative zinc-ribbon" evidence="2">
    <location>
        <begin position="61"/>
        <end position="84"/>
    </location>
</feature>
<organism evidence="3 4">
    <name type="scientific">Ferrimonas aestuarii</name>
    <dbReference type="NCBI Taxonomy" id="2569539"/>
    <lineage>
        <taxon>Bacteria</taxon>
        <taxon>Pseudomonadati</taxon>
        <taxon>Pseudomonadota</taxon>
        <taxon>Gammaproteobacteria</taxon>
        <taxon>Alteromonadales</taxon>
        <taxon>Ferrimonadaceae</taxon>
        <taxon>Ferrimonas</taxon>
    </lineage>
</organism>
<dbReference type="Proteomes" id="UP000305675">
    <property type="component" value="Unassembled WGS sequence"/>
</dbReference>
<dbReference type="InterPro" id="IPR016410">
    <property type="entry name" value="Phage_imm"/>
</dbReference>
<evidence type="ECO:0000313" key="4">
    <source>
        <dbReference type="Proteomes" id="UP000305675"/>
    </source>
</evidence>